<keyword evidence="2" id="KW-1185">Reference proteome</keyword>
<evidence type="ECO:0000313" key="2">
    <source>
        <dbReference type="Proteomes" id="UP000037848"/>
    </source>
</evidence>
<gene>
    <name evidence="1" type="ORF">ADS77_01085</name>
</gene>
<sequence length="106" mass="12432">MQISDDKKIQLLYRVEPGCLGPQGIDHIEGFCNYANQNISSPYYALYQFTARLDKSKAERQYSINGRLLSQQHAQVYLARFDTCIDEFEEQLDELLTQAIDRFFER</sequence>
<protein>
    <recommendedName>
        <fullName evidence="3">Orphan protein</fullName>
    </recommendedName>
</protein>
<dbReference type="Proteomes" id="UP000037848">
    <property type="component" value="Unassembled WGS sequence"/>
</dbReference>
<dbReference type="STRING" id="187330.AMS58_05350"/>
<proteinExistence type="predicted"/>
<dbReference type="RefSeq" id="WP_054204000.1">
    <property type="nucleotide sequence ID" value="NZ_LHPH01000001.1"/>
</dbReference>
<dbReference type="PATRIC" id="fig|187330.3.peg.226"/>
<name>A0A0N1MVQ8_9GAMM</name>
<evidence type="ECO:0008006" key="3">
    <source>
        <dbReference type="Google" id="ProtNLM"/>
    </source>
</evidence>
<dbReference type="EMBL" id="LHPH01000001">
    <property type="protein sequence ID" value="KPH65556.1"/>
    <property type="molecule type" value="Genomic_DNA"/>
</dbReference>
<reference evidence="1 2" key="1">
    <citation type="submission" date="2015-08" db="EMBL/GenBank/DDBJ databases">
        <title>Draft Genome Sequence of Pseudoalteromonas porphyrae UCD-SED14.</title>
        <authorList>
            <person name="Coil D.A."/>
            <person name="Jospin G."/>
            <person name="Lee R.D."/>
            <person name="Eisen J.A."/>
        </authorList>
    </citation>
    <scope>NUCLEOTIDE SEQUENCE [LARGE SCALE GENOMIC DNA]</scope>
    <source>
        <strain evidence="1 2">UCD-SED14</strain>
    </source>
</reference>
<organism evidence="1 2">
    <name type="scientific">Pseudoalteromonas porphyrae</name>
    <dbReference type="NCBI Taxonomy" id="187330"/>
    <lineage>
        <taxon>Bacteria</taxon>
        <taxon>Pseudomonadati</taxon>
        <taxon>Pseudomonadota</taxon>
        <taxon>Gammaproteobacteria</taxon>
        <taxon>Alteromonadales</taxon>
        <taxon>Pseudoalteromonadaceae</taxon>
        <taxon>Pseudoalteromonas</taxon>
    </lineage>
</organism>
<comment type="caution">
    <text evidence="1">The sequence shown here is derived from an EMBL/GenBank/DDBJ whole genome shotgun (WGS) entry which is preliminary data.</text>
</comment>
<evidence type="ECO:0000313" key="1">
    <source>
        <dbReference type="EMBL" id="KPH65556.1"/>
    </source>
</evidence>
<accession>A0A0N1MVQ8</accession>
<dbReference type="OrthoDB" id="5768421at2"/>
<dbReference type="AlphaFoldDB" id="A0A0N1MVQ8"/>